<accession>V5GEJ3</accession>
<feature type="region of interest" description="Disordered" evidence="1">
    <location>
        <begin position="26"/>
        <end position="49"/>
    </location>
</feature>
<reference evidence="3" key="1">
    <citation type="journal article" date="2015" name="Sci. Rep.">
        <title>Tissue- and time-dependent transcription in Ixodes ricinus salivary glands and midguts when blood feeding on the vertebrate host.</title>
        <authorList>
            <person name="Kotsyfakis M."/>
            <person name="Schwarz A."/>
            <person name="Erhart J."/>
            <person name="Ribeiro J.M."/>
        </authorList>
    </citation>
    <scope>NUCLEOTIDE SEQUENCE</scope>
    <source>
        <tissue evidence="3">Salivary gland and midgut</tissue>
    </source>
</reference>
<organism evidence="3">
    <name type="scientific">Ixodes ricinus</name>
    <name type="common">Common tick</name>
    <name type="synonym">Acarus ricinus</name>
    <dbReference type="NCBI Taxonomy" id="34613"/>
    <lineage>
        <taxon>Eukaryota</taxon>
        <taxon>Metazoa</taxon>
        <taxon>Ecdysozoa</taxon>
        <taxon>Arthropoda</taxon>
        <taxon>Chelicerata</taxon>
        <taxon>Arachnida</taxon>
        <taxon>Acari</taxon>
        <taxon>Parasitiformes</taxon>
        <taxon>Ixodida</taxon>
        <taxon>Ixodoidea</taxon>
        <taxon>Ixodidae</taxon>
        <taxon>Ixodinae</taxon>
        <taxon>Ixodes</taxon>
    </lineage>
</organism>
<feature type="signal peptide" evidence="2">
    <location>
        <begin position="1"/>
        <end position="18"/>
    </location>
</feature>
<dbReference type="EMBL" id="GANP01015903">
    <property type="protein sequence ID" value="JAB68565.1"/>
    <property type="molecule type" value="mRNA"/>
</dbReference>
<proteinExistence type="evidence at transcript level"/>
<evidence type="ECO:0000256" key="1">
    <source>
        <dbReference type="SAM" id="MobiDB-lite"/>
    </source>
</evidence>
<evidence type="ECO:0000313" key="3">
    <source>
        <dbReference type="EMBL" id="JAB68565.1"/>
    </source>
</evidence>
<name>V5GEJ3_IXORI</name>
<sequence>MLALKHLVFCLSVSAAYANVEFQSWKKPPDNNPDLNRKRPWRDAGCSGRQSRLRRTRAIISFIVAGWVPESINKNVEMPTK</sequence>
<evidence type="ECO:0000256" key="2">
    <source>
        <dbReference type="SAM" id="SignalP"/>
    </source>
</evidence>
<protein>
    <submittedName>
        <fullName evidence="3">Putative lipocalin</fullName>
    </submittedName>
</protein>
<feature type="chain" id="PRO_5004737088" evidence="2">
    <location>
        <begin position="19"/>
        <end position="81"/>
    </location>
</feature>
<dbReference type="AlphaFoldDB" id="V5GEJ3"/>
<keyword evidence="2" id="KW-0732">Signal</keyword>